<dbReference type="InParanoid" id="A0A2P6N6D7"/>
<comment type="caution">
    <text evidence="6">The sequence shown here is derived from an EMBL/GenBank/DDBJ whole genome shotgun (WGS) entry which is preliminary data.</text>
</comment>
<dbReference type="PANTHER" id="PTHR24171">
    <property type="entry name" value="ANKYRIN REPEAT DOMAIN-CONTAINING PROTEIN 39-RELATED"/>
    <property type="match status" value="1"/>
</dbReference>
<dbReference type="Gene3D" id="1.25.40.20">
    <property type="entry name" value="Ankyrin repeat-containing domain"/>
    <property type="match status" value="1"/>
</dbReference>
<feature type="coiled-coil region" evidence="4">
    <location>
        <begin position="252"/>
        <end position="286"/>
    </location>
</feature>
<keyword evidence="7" id="KW-1185">Reference proteome</keyword>
<dbReference type="InterPro" id="IPR036770">
    <property type="entry name" value="Ankyrin_rpt-contain_sf"/>
</dbReference>
<evidence type="ECO:0000256" key="1">
    <source>
        <dbReference type="ARBA" id="ARBA00022737"/>
    </source>
</evidence>
<dbReference type="InterPro" id="IPR002110">
    <property type="entry name" value="Ankyrin_rpt"/>
</dbReference>
<dbReference type="EMBL" id="MDYQ01000181">
    <property type="protein sequence ID" value="PRP79526.1"/>
    <property type="molecule type" value="Genomic_DNA"/>
</dbReference>
<feature type="repeat" description="ANK" evidence="3">
    <location>
        <begin position="93"/>
        <end position="125"/>
    </location>
</feature>
<organism evidence="6 7">
    <name type="scientific">Planoprotostelium fungivorum</name>
    <dbReference type="NCBI Taxonomy" id="1890364"/>
    <lineage>
        <taxon>Eukaryota</taxon>
        <taxon>Amoebozoa</taxon>
        <taxon>Evosea</taxon>
        <taxon>Variosea</taxon>
        <taxon>Cavosteliida</taxon>
        <taxon>Cavosteliaceae</taxon>
        <taxon>Planoprotostelium</taxon>
    </lineage>
</organism>
<dbReference type="PROSITE" id="PS50297">
    <property type="entry name" value="ANK_REP_REGION"/>
    <property type="match status" value="1"/>
</dbReference>
<dbReference type="SMART" id="SM00248">
    <property type="entry name" value="ANK"/>
    <property type="match status" value="2"/>
</dbReference>
<dbReference type="AlphaFoldDB" id="A0A2P6N6D7"/>
<feature type="region of interest" description="Disordered" evidence="5">
    <location>
        <begin position="207"/>
        <end position="229"/>
    </location>
</feature>
<evidence type="ECO:0000256" key="3">
    <source>
        <dbReference type="PROSITE-ProRule" id="PRU00023"/>
    </source>
</evidence>
<keyword evidence="1" id="KW-0677">Repeat</keyword>
<reference evidence="6 7" key="1">
    <citation type="journal article" date="2018" name="Genome Biol. Evol.">
        <title>Multiple Roots of Fruiting Body Formation in Amoebozoa.</title>
        <authorList>
            <person name="Hillmann F."/>
            <person name="Forbes G."/>
            <person name="Novohradska S."/>
            <person name="Ferling I."/>
            <person name="Riege K."/>
            <person name="Groth M."/>
            <person name="Westermann M."/>
            <person name="Marz M."/>
            <person name="Spaller T."/>
            <person name="Winckler T."/>
            <person name="Schaap P."/>
            <person name="Glockner G."/>
        </authorList>
    </citation>
    <scope>NUCLEOTIDE SEQUENCE [LARGE SCALE GENOMIC DNA]</scope>
    <source>
        <strain evidence="6 7">Jena</strain>
    </source>
</reference>
<evidence type="ECO:0000313" key="6">
    <source>
        <dbReference type="EMBL" id="PRP79526.1"/>
    </source>
</evidence>
<dbReference type="OrthoDB" id="194358at2759"/>
<dbReference type="Pfam" id="PF12796">
    <property type="entry name" value="Ank_2"/>
    <property type="match status" value="1"/>
</dbReference>
<dbReference type="PANTHER" id="PTHR24171:SF9">
    <property type="entry name" value="ANKYRIN REPEAT DOMAIN-CONTAINING PROTEIN 39"/>
    <property type="match status" value="1"/>
</dbReference>
<dbReference type="SUPFAM" id="SSF48403">
    <property type="entry name" value="Ankyrin repeat"/>
    <property type="match status" value="1"/>
</dbReference>
<gene>
    <name evidence="6" type="ORF">PROFUN_12717</name>
</gene>
<name>A0A2P6N6D7_9EUKA</name>
<dbReference type="Proteomes" id="UP000241769">
    <property type="component" value="Unassembled WGS sequence"/>
</dbReference>
<feature type="compositionally biased region" description="Basic and acidic residues" evidence="5">
    <location>
        <begin position="218"/>
        <end position="229"/>
    </location>
</feature>
<protein>
    <submittedName>
        <fullName evidence="6">Ankyrin repeat domain protein</fullName>
    </submittedName>
</protein>
<evidence type="ECO:0000313" key="7">
    <source>
        <dbReference type="Proteomes" id="UP000241769"/>
    </source>
</evidence>
<keyword evidence="4" id="KW-0175">Coiled coil</keyword>
<sequence>MKQLDIGNMFRIQASKSKESEVSIVNPFESSDASPQDLFSAALRIIRGNDSECLPRLFNACSSINQHSLTRAVSCASVLITEYASLIDARNSRGMTPLHLASSMGNKSICLLLLEAGASSNGRDGRQRTPLHEAVRNSQWEIVQLLTSRPWSAHSLPDAEGSTPEDLLSSHQKLSSSTKKDVIQMLRHNHDRVTVLVDITNSRTMNPTEAKMKKRSNSTRDSHENDTEHKLREAHLRHFRDERALQEVSAERDVYKSHCEVLTKQIEELRHQVFDLERKVQDGEHMMSNMMQQMSEEAAARLIEGNLNRQLVQCGLKELSDADEHEAQMTRSEKEAESDEDVMFNLSRMDEDLDATIDEIHHLSLCV</sequence>
<evidence type="ECO:0000256" key="2">
    <source>
        <dbReference type="ARBA" id="ARBA00023043"/>
    </source>
</evidence>
<proteinExistence type="predicted"/>
<keyword evidence="2 3" id="KW-0040">ANK repeat</keyword>
<accession>A0A2P6N6D7</accession>
<evidence type="ECO:0000256" key="4">
    <source>
        <dbReference type="SAM" id="Coils"/>
    </source>
</evidence>
<evidence type="ECO:0000256" key="5">
    <source>
        <dbReference type="SAM" id="MobiDB-lite"/>
    </source>
</evidence>
<dbReference type="PROSITE" id="PS50088">
    <property type="entry name" value="ANK_REPEAT"/>
    <property type="match status" value="1"/>
</dbReference>
<dbReference type="STRING" id="1890364.A0A2P6N6D7"/>